<evidence type="ECO:0000259" key="2">
    <source>
        <dbReference type="Pfam" id="PF12172"/>
    </source>
</evidence>
<comment type="caution">
    <text evidence="3">The sequence shown here is derived from an EMBL/GenBank/DDBJ whole genome shotgun (WGS) entry which is preliminary data.</text>
</comment>
<dbReference type="HOGENOM" id="CLU_119412_0_1_7"/>
<accession>W4L7W0</accession>
<dbReference type="SUPFAM" id="SSF50249">
    <property type="entry name" value="Nucleic acid-binding proteins"/>
    <property type="match status" value="1"/>
</dbReference>
<dbReference type="InterPro" id="IPR052513">
    <property type="entry name" value="Thioester_dehydratase-like"/>
</dbReference>
<dbReference type="Pfam" id="PF12172">
    <property type="entry name" value="zf-ChsH2"/>
    <property type="match status" value="1"/>
</dbReference>
<organism evidence="3 4">
    <name type="scientific">Entotheonella factor</name>
    <dbReference type="NCBI Taxonomy" id="1429438"/>
    <lineage>
        <taxon>Bacteria</taxon>
        <taxon>Pseudomonadati</taxon>
        <taxon>Nitrospinota/Tectimicrobiota group</taxon>
        <taxon>Candidatus Tectimicrobiota</taxon>
        <taxon>Candidatus Entotheonellia</taxon>
        <taxon>Candidatus Entotheonellales</taxon>
        <taxon>Candidatus Entotheonellaceae</taxon>
        <taxon>Candidatus Entotheonella</taxon>
    </lineage>
</organism>
<evidence type="ECO:0000313" key="4">
    <source>
        <dbReference type="Proteomes" id="UP000019141"/>
    </source>
</evidence>
<feature type="domain" description="ChsH2 rubredoxin-like zinc ribbon" evidence="2">
    <location>
        <begin position="25"/>
        <end position="54"/>
    </location>
</feature>
<sequence length="137" mass="15557">MATERPIRAMDPYAEQFWAYTLNKELRFQKCADCGKFRWPPGPTCDQCLSDAFEWATVTGRGKVLSWTTFRRSYFKEYPAPHTVIVLELDEGPLFVSYPVDIDVADLREGMVLSVCWTGGEDQYGAYNLPVFGPSPA</sequence>
<proteinExistence type="predicted"/>
<dbReference type="EMBL" id="AZHW01001110">
    <property type="protein sequence ID" value="ETW94158.1"/>
    <property type="molecule type" value="Genomic_DNA"/>
</dbReference>
<dbReference type="Gene3D" id="6.10.30.10">
    <property type="match status" value="1"/>
</dbReference>
<evidence type="ECO:0000259" key="1">
    <source>
        <dbReference type="Pfam" id="PF01796"/>
    </source>
</evidence>
<evidence type="ECO:0000313" key="3">
    <source>
        <dbReference type="EMBL" id="ETW94158.1"/>
    </source>
</evidence>
<dbReference type="InterPro" id="IPR012340">
    <property type="entry name" value="NA-bd_OB-fold"/>
</dbReference>
<dbReference type="InterPro" id="IPR002878">
    <property type="entry name" value="ChsH2_C"/>
</dbReference>
<dbReference type="PANTHER" id="PTHR34075:SF5">
    <property type="entry name" value="BLR3430 PROTEIN"/>
    <property type="match status" value="1"/>
</dbReference>
<keyword evidence="4" id="KW-1185">Reference proteome</keyword>
<dbReference type="Proteomes" id="UP000019141">
    <property type="component" value="Unassembled WGS sequence"/>
</dbReference>
<protein>
    <recommendedName>
        <fullName evidence="5">DUF35 domain-containing protein</fullName>
    </recommendedName>
</protein>
<evidence type="ECO:0008006" key="5">
    <source>
        <dbReference type="Google" id="ProtNLM"/>
    </source>
</evidence>
<feature type="domain" description="ChsH2 C-terminal OB-fold" evidence="1">
    <location>
        <begin position="55"/>
        <end position="117"/>
    </location>
</feature>
<reference evidence="3 4" key="1">
    <citation type="journal article" date="2014" name="Nature">
        <title>An environmental bacterial taxon with a large and distinct metabolic repertoire.</title>
        <authorList>
            <person name="Wilson M.C."/>
            <person name="Mori T."/>
            <person name="Ruckert C."/>
            <person name="Uria A.R."/>
            <person name="Helf M.J."/>
            <person name="Takada K."/>
            <person name="Gernert C."/>
            <person name="Steffens U.A."/>
            <person name="Heycke N."/>
            <person name="Schmitt S."/>
            <person name="Rinke C."/>
            <person name="Helfrich E.J."/>
            <person name="Brachmann A.O."/>
            <person name="Gurgui C."/>
            <person name="Wakimoto T."/>
            <person name="Kracht M."/>
            <person name="Crusemann M."/>
            <person name="Hentschel U."/>
            <person name="Abe I."/>
            <person name="Matsunaga S."/>
            <person name="Kalinowski J."/>
            <person name="Takeyama H."/>
            <person name="Piel J."/>
        </authorList>
    </citation>
    <scope>NUCLEOTIDE SEQUENCE [LARGE SCALE GENOMIC DNA]</scope>
    <source>
        <strain evidence="4">TSY1</strain>
    </source>
</reference>
<name>W4L7W0_ENTF1</name>
<dbReference type="PANTHER" id="PTHR34075">
    <property type="entry name" value="BLR3430 PROTEIN"/>
    <property type="match status" value="1"/>
</dbReference>
<dbReference type="AlphaFoldDB" id="W4L7W0"/>
<dbReference type="Pfam" id="PF01796">
    <property type="entry name" value="OB_ChsH2_C"/>
    <property type="match status" value="1"/>
</dbReference>
<gene>
    <name evidence="3" type="ORF">ETSY1_36060</name>
</gene>
<dbReference type="InterPro" id="IPR022002">
    <property type="entry name" value="ChsH2_Znr"/>
</dbReference>